<evidence type="ECO:0000313" key="2">
    <source>
        <dbReference type="EMBL" id="KAG7366305.1"/>
    </source>
</evidence>
<comment type="caution">
    <text evidence="2">The sequence shown here is derived from an EMBL/GenBank/DDBJ whole genome shotgun (WGS) entry which is preliminary data.</text>
</comment>
<accession>A0A9K3LPR1</accession>
<dbReference type="InterPro" id="IPR039437">
    <property type="entry name" value="FrzH/put_lumazine-bd"/>
</dbReference>
<evidence type="ECO:0000313" key="3">
    <source>
        <dbReference type="Proteomes" id="UP000693970"/>
    </source>
</evidence>
<dbReference type="Pfam" id="PF12893">
    <property type="entry name" value="Lumazine_bd_2"/>
    <property type="match status" value="1"/>
</dbReference>
<evidence type="ECO:0000256" key="1">
    <source>
        <dbReference type="SAM" id="MobiDB-lite"/>
    </source>
</evidence>
<dbReference type="AlphaFoldDB" id="A0A9K3LPR1"/>
<dbReference type="OrthoDB" id="46987at2759"/>
<feature type="region of interest" description="Disordered" evidence="1">
    <location>
        <begin position="129"/>
        <end position="152"/>
    </location>
</feature>
<proteinExistence type="predicted"/>
<feature type="compositionally biased region" description="Basic residues" evidence="1">
    <location>
        <begin position="132"/>
        <end position="152"/>
    </location>
</feature>
<dbReference type="Proteomes" id="UP000693970">
    <property type="component" value="Unassembled WGS sequence"/>
</dbReference>
<gene>
    <name evidence="2" type="ORF">IV203_028975</name>
</gene>
<name>A0A9K3LPR1_9STRA</name>
<reference evidence="2" key="2">
    <citation type="submission" date="2021-04" db="EMBL/GenBank/DDBJ databases">
        <authorList>
            <person name="Podell S."/>
        </authorList>
    </citation>
    <scope>NUCLEOTIDE SEQUENCE</scope>
    <source>
        <strain evidence="2">Hildebrandi</strain>
    </source>
</reference>
<organism evidence="2 3">
    <name type="scientific">Nitzschia inconspicua</name>
    <dbReference type="NCBI Taxonomy" id="303405"/>
    <lineage>
        <taxon>Eukaryota</taxon>
        <taxon>Sar</taxon>
        <taxon>Stramenopiles</taxon>
        <taxon>Ochrophyta</taxon>
        <taxon>Bacillariophyta</taxon>
        <taxon>Bacillariophyceae</taxon>
        <taxon>Bacillariophycidae</taxon>
        <taxon>Bacillariales</taxon>
        <taxon>Bacillariaceae</taxon>
        <taxon>Nitzschia</taxon>
    </lineage>
</organism>
<dbReference type="EMBL" id="JAGRRH010000007">
    <property type="protein sequence ID" value="KAG7366305.1"/>
    <property type="molecule type" value="Genomic_DNA"/>
</dbReference>
<sequence length="366" mass="40164">MNTFCRMASRLTARRFARAPRPSIPAVPTFAICRTHMNHGGGSTLHAAPPTPQSGPRSPNVELGFAATKHTGNILRLLESSHGAYFYNTYDALSTVWHASGQSWRSNSRSNVDGWTSVNSIEALMNHDHPTAHSHHHHNHHHHHHHHHHHTPRLCSISFSDDRTAMVKMAGQDGKTRYLQLVRLDGDLRSMTALGGGMTPNDGWILVQEVEVVAIEEEDQPVSSSAWTNLHSTLVTYLDIEHGGGDQSYQQAKTLFHQDAKLISVGIDDVDATPTQWTAPVGSLVEIPLEAYLDGVQSQTPHSESAKSLDAIVSIDYTTGTNAAAATVRVGNGAQTLVFEDHLLLGRTGDEWRILSKTFSSQPWTS</sequence>
<protein>
    <submittedName>
        <fullName evidence="2">Lumazine-binding protein</fullName>
    </submittedName>
</protein>
<reference evidence="2" key="1">
    <citation type="journal article" date="2021" name="Sci. Rep.">
        <title>Diploid genomic architecture of Nitzschia inconspicua, an elite biomass production diatom.</title>
        <authorList>
            <person name="Oliver A."/>
            <person name="Podell S."/>
            <person name="Pinowska A."/>
            <person name="Traller J.C."/>
            <person name="Smith S.R."/>
            <person name="McClure R."/>
            <person name="Beliaev A."/>
            <person name="Bohutskyi P."/>
            <person name="Hill E.A."/>
            <person name="Rabines A."/>
            <person name="Zheng H."/>
            <person name="Allen L.Z."/>
            <person name="Kuo A."/>
            <person name="Grigoriev I.V."/>
            <person name="Allen A.E."/>
            <person name="Hazlebeck D."/>
            <person name="Allen E.E."/>
        </authorList>
    </citation>
    <scope>NUCLEOTIDE SEQUENCE</scope>
    <source>
        <strain evidence="2">Hildebrandi</strain>
    </source>
</reference>
<keyword evidence="3" id="KW-1185">Reference proteome</keyword>